<dbReference type="EMBL" id="KB644411">
    <property type="protein sequence ID" value="EPS29341.1"/>
    <property type="molecule type" value="Genomic_DNA"/>
</dbReference>
<organism evidence="1 2">
    <name type="scientific">Penicillium oxalicum (strain 114-2 / CGMCC 5302)</name>
    <name type="common">Penicillium decumbens</name>
    <dbReference type="NCBI Taxonomy" id="933388"/>
    <lineage>
        <taxon>Eukaryota</taxon>
        <taxon>Fungi</taxon>
        <taxon>Dikarya</taxon>
        <taxon>Ascomycota</taxon>
        <taxon>Pezizomycotina</taxon>
        <taxon>Eurotiomycetes</taxon>
        <taxon>Eurotiomycetidae</taxon>
        <taxon>Eurotiales</taxon>
        <taxon>Aspergillaceae</taxon>
        <taxon>Penicillium</taxon>
    </lineage>
</organism>
<proteinExistence type="predicted"/>
<gene>
    <name evidence="1" type="ORF">PDE_04290</name>
</gene>
<dbReference type="Proteomes" id="UP000019376">
    <property type="component" value="Unassembled WGS sequence"/>
</dbReference>
<evidence type="ECO:0000313" key="2">
    <source>
        <dbReference type="Proteomes" id="UP000019376"/>
    </source>
</evidence>
<protein>
    <submittedName>
        <fullName evidence="1">Uncharacterized protein</fullName>
    </submittedName>
</protein>
<keyword evidence="2" id="KW-1185">Reference proteome</keyword>
<reference evidence="1 2" key="1">
    <citation type="journal article" date="2013" name="PLoS ONE">
        <title>Genomic and secretomic analyses reveal unique features of the lignocellulolytic enzyme system of Penicillium decumbens.</title>
        <authorList>
            <person name="Liu G."/>
            <person name="Zhang L."/>
            <person name="Wei X."/>
            <person name="Zou G."/>
            <person name="Qin Y."/>
            <person name="Ma L."/>
            <person name="Li J."/>
            <person name="Zheng H."/>
            <person name="Wang S."/>
            <person name="Wang C."/>
            <person name="Xun L."/>
            <person name="Zhao G.-P."/>
            <person name="Zhou Z."/>
            <person name="Qu Y."/>
        </authorList>
    </citation>
    <scope>NUCLEOTIDE SEQUENCE [LARGE SCALE GENOMIC DNA]</scope>
    <source>
        <strain evidence="2">114-2 / CGMCC 5302</strain>
    </source>
</reference>
<sequence length="127" mass="13866">MAGHGNKIPLSTQRGGMVIRLESAPRKGAAAKRTLRVLAFLPWCSRPHGESKLCISNNSVGRVLAEEFCQSGDLVVFMASLRSAMSTATHHHHVLPTQNPQPTEHRHCKLPSTKVLQSLRIGSDPVK</sequence>
<evidence type="ECO:0000313" key="1">
    <source>
        <dbReference type="EMBL" id="EPS29341.1"/>
    </source>
</evidence>
<name>S7ZL14_PENO1</name>
<dbReference type="AlphaFoldDB" id="S7ZL14"/>
<dbReference type="HOGENOM" id="CLU_1971296_0_0_1"/>
<accession>S7ZL14</accession>